<evidence type="ECO:0000313" key="3">
    <source>
        <dbReference type="EMBL" id="KAH3688000.1"/>
    </source>
</evidence>
<dbReference type="SMART" id="SM00584">
    <property type="entry name" value="TLDc"/>
    <property type="match status" value="1"/>
</dbReference>
<feature type="domain" description="TLDc" evidence="2">
    <location>
        <begin position="349"/>
        <end position="569"/>
    </location>
</feature>
<dbReference type="PROSITE" id="PS51886">
    <property type="entry name" value="TLDC"/>
    <property type="match status" value="1"/>
</dbReference>
<dbReference type="EMBL" id="JAEUBG010000552">
    <property type="protein sequence ID" value="KAH3688000.1"/>
    <property type="molecule type" value="Genomic_DNA"/>
</dbReference>
<evidence type="ECO:0000313" key="4">
    <source>
        <dbReference type="Proteomes" id="UP000774326"/>
    </source>
</evidence>
<dbReference type="Pfam" id="PF07534">
    <property type="entry name" value="TLD"/>
    <property type="match status" value="1"/>
</dbReference>
<organism evidence="3 4">
    <name type="scientific">Wickerhamomyces pijperi</name>
    <name type="common">Yeast</name>
    <name type="synonym">Pichia pijperi</name>
    <dbReference type="NCBI Taxonomy" id="599730"/>
    <lineage>
        <taxon>Eukaryota</taxon>
        <taxon>Fungi</taxon>
        <taxon>Dikarya</taxon>
        <taxon>Ascomycota</taxon>
        <taxon>Saccharomycotina</taxon>
        <taxon>Saccharomycetes</taxon>
        <taxon>Phaffomycetales</taxon>
        <taxon>Wickerhamomycetaceae</taxon>
        <taxon>Wickerhamomyces</taxon>
    </lineage>
</organism>
<dbReference type="OrthoDB" id="289228at2759"/>
<protein>
    <recommendedName>
        <fullName evidence="2">TLDc domain-containing protein</fullName>
    </recommendedName>
</protein>
<gene>
    <name evidence="3" type="ORF">WICPIJ_000994</name>
</gene>
<name>A0A9P8QEN6_WICPI</name>
<accession>A0A9P8QEN6</accession>
<feature type="compositionally biased region" description="Basic and acidic residues" evidence="1">
    <location>
        <begin position="188"/>
        <end position="202"/>
    </location>
</feature>
<proteinExistence type="predicted"/>
<comment type="caution">
    <text evidence="3">The sequence shown here is derived from an EMBL/GenBank/DDBJ whole genome shotgun (WGS) entry which is preliminary data.</text>
</comment>
<reference evidence="3" key="2">
    <citation type="submission" date="2021-01" db="EMBL/GenBank/DDBJ databases">
        <authorList>
            <person name="Schikora-Tamarit M.A."/>
        </authorList>
    </citation>
    <scope>NUCLEOTIDE SEQUENCE</scope>
    <source>
        <strain evidence="3">CBS2887</strain>
    </source>
</reference>
<reference evidence="3" key="1">
    <citation type="journal article" date="2021" name="Open Biol.">
        <title>Shared evolutionary footprints suggest mitochondrial oxidative damage underlies multiple complex I losses in fungi.</title>
        <authorList>
            <person name="Schikora-Tamarit M.A."/>
            <person name="Marcet-Houben M."/>
            <person name="Nosek J."/>
            <person name="Gabaldon T."/>
        </authorList>
    </citation>
    <scope>NUCLEOTIDE SEQUENCE</scope>
    <source>
        <strain evidence="3">CBS2887</strain>
    </source>
</reference>
<dbReference type="Proteomes" id="UP000774326">
    <property type="component" value="Unassembled WGS sequence"/>
</dbReference>
<feature type="region of interest" description="Disordered" evidence="1">
    <location>
        <begin position="1"/>
        <end position="35"/>
    </location>
</feature>
<evidence type="ECO:0000256" key="1">
    <source>
        <dbReference type="SAM" id="MobiDB-lite"/>
    </source>
</evidence>
<dbReference type="InterPro" id="IPR006571">
    <property type="entry name" value="TLDc_dom"/>
</dbReference>
<dbReference type="AlphaFoldDB" id="A0A9P8QEN6"/>
<evidence type="ECO:0000259" key="2">
    <source>
        <dbReference type="PROSITE" id="PS51886"/>
    </source>
</evidence>
<keyword evidence="4" id="KW-1185">Reference proteome</keyword>
<sequence length="623" mass="69929">MGQQSSQLSEQPRSPTNHSKTLPQASSDQLSSPPRLSTSDLLLKFHKHCLSQLSSIEKSTLSQNVKSFISESEYNPENIQSQTFDALMGLELNYKEFLRFIGISSYIEKDEKLEKLGLLLFKFVSKLRCFPLNDTFQATVTVREVISVLVLVHPEKGSAVRAGVDLESIFYKGLAEQSTLGKESTSGSEEKHQLGSSHEDTHEVSYDHRGIIQWSELISKVKPEEPTSSFISTADLLNIIALILLLHQYNPVTTNFSTAPVLSKGFSEFSHHKMTALSLVKSMSLEITNDNFKDFKLTETDFETTIRTCAPFLLNSEAGLGLGKLLDSLLYSHAQPDRYQDDLNGQTEEHQHPALIAQLSSMLPPTTQWYSSSLHQLYSASKHGYSQRAFESKVLNYTSPTILYLKGPRIMNTDSATQAQSQAYKSFSARYPLFHDEPLPNQTNSDTISYAIYVDQPWRVSNKVGFGSKNVTILQLSPQQRIFHVNDPTCEDLVWFNNQGISFGSALKATSSMVNNVSRGSLLISPTLTHAIFHHLGPSKPYRCLDPRLTYVSYEDRFAIKQFQMIGCGGNKEILEQAKKWEWEKKESERRRYLNKDSFNEDRALLEMAGLVGGYSPNGGSAA</sequence>
<feature type="region of interest" description="Disordered" evidence="1">
    <location>
        <begin position="181"/>
        <end position="202"/>
    </location>
</feature>